<dbReference type="SUPFAM" id="SSF46785">
    <property type="entry name" value="Winged helix' DNA-binding domain"/>
    <property type="match status" value="1"/>
</dbReference>
<name>A0A9W8YP86_9PEZI</name>
<dbReference type="OrthoDB" id="2410195at2759"/>
<proteinExistence type="predicted"/>
<organism evidence="1 2">
    <name type="scientific">Gnomoniopsis smithogilvyi</name>
    <dbReference type="NCBI Taxonomy" id="1191159"/>
    <lineage>
        <taxon>Eukaryota</taxon>
        <taxon>Fungi</taxon>
        <taxon>Dikarya</taxon>
        <taxon>Ascomycota</taxon>
        <taxon>Pezizomycotina</taxon>
        <taxon>Sordariomycetes</taxon>
        <taxon>Sordariomycetidae</taxon>
        <taxon>Diaporthales</taxon>
        <taxon>Gnomoniaceae</taxon>
        <taxon>Gnomoniopsis</taxon>
    </lineage>
</organism>
<accession>A0A9W8YP86</accession>
<keyword evidence="2" id="KW-1185">Reference proteome</keyword>
<dbReference type="Proteomes" id="UP001140453">
    <property type="component" value="Unassembled WGS sequence"/>
</dbReference>
<evidence type="ECO:0000313" key="2">
    <source>
        <dbReference type="Proteomes" id="UP001140453"/>
    </source>
</evidence>
<dbReference type="AlphaFoldDB" id="A0A9W8YP86"/>
<comment type="caution">
    <text evidence="1">The sequence shown here is derived from an EMBL/GenBank/DDBJ whole genome shotgun (WGS) entry which is preliminary data.</text>
</comment>
<evidence type="ECO:0000313" key="1">
    <source>
        <dbReference type="EMBL" id="KAJ4389513.1"/>
    </source>
</evidence>
<gene>
    <name evidence="1" type="ORF">N0V93_006983</name>
</gene>
<reference evidence="1" key="1">
    <citation type="submission" date="2022-10" db="EMBL/GenBank/DDBJ databases">
        <title>Tapping the CABI collections for fungal endophytes: first genome assemblies for Collariella, Neodidymelliopsis, Ascochyta clinopodiicola, Didymella pomorum, Didymosphaeria variabile, Neocosmospora piperis and Neocucurbitaria cava.</title>
        <authorList>
            <person name="Hill R."/>
        </authorList>
    </citation>
    <scope>NUCLEOTIDE SEQUENCE</scope>
    <source>
        <strain evidence="1">IMI 355082</strain>
    </source>
</reference>
<dbReference type="PANTHER" id="PTHR43712:SF15">
    <property type="entry name" value="MONODICTYPHENONE CLUSTER TRANSCRIPTIONAL COACTIVATOR MDPA"/>
    <property type="match status" value="1"/>
</dbReference>
<dbReference type="InterPro" id="IPR036390">
    <property type="entry name" value="WH_DNA-bd_sf"/>
</dbReference>
<dbReference type="EMBL" id="JAPEVB010000004">
    <property type="protein sequence ID" value="KAJ4389513.1"/>
    <property type="molecule type" value="Genomic_DNA"/>
</dbReference>
<dbReference type="PANTHER" id="PTHR43712">
    <property type="entry name" value="PUTATIVE (AFU_ORTHOLOGUE AFUA_4G14580)-RELATED"/>
    <property type="match status" value="1"/>
</dbReference>
<sequence length="395" mass="43465">MAGVFPASATDLADQVMPGHAVAPHEPDNLLRTLVSQTQLLAGLHWLNKSQVLACIPPGEAVPFENVAEMAYVSLAELSRVIRFTATFGFLSEPQTDLVAHTSLSRHFLNKTSLSDAIMFFGDAVFTQMLKTPFTTQLQDRAAHGHSPFQSLHPGTPFKLDAHYPPRLKRQATAFQRQVLQRALSSERTTADLLGPWMADPSPNTFTVVQVCCEPDAIHVARAIACRHPQLYSVIQLDAETGLVCDGSEDDTNPGHVTIQHCAPISAQRVKDAWLYIIHLPTPSVLPTPVDMLSCATHMLWAHFDILRQNRSSRLVLVANGLVGSAKVNSKAEAATRMYDLLLMQMTTDKQAITMNQMEQLLSTIRDTSWGLVIWRKEISDSHPTVAIEVGLAPI</sequence>
<protein>
    <submittedName>
        <fullName evidence="1">Uncharacterized protein</fullName>
    </submittedName>
</protein>